<dbReference type="InterPro" id="IPR055804">
    <property type="entry name" value="DUF7380"/>
</dbReference>
<protein>
    <submittedName>
        <fullName evidence="3">Uncharacterized protein</fullName>
    </submittedName>
</protein>
<dbReference type="Pfam" id="PF24098">
    <property type="entry name" value="DUF7380"/>
    <property type="match status" value="1"/>
</dbReference>
<organism evidence="3 4">
    <name type="scientific">Methanosarcina spelaei</name>
    <dbReference type="NCBI Taxonomy" id="1036679"/>
    <lineage>
        <taxon>Archaea</taxon>
        <taxon>Methanobacteriati</taxon>
        <taxon>Methanobacteriota</taxon>
        <taxon>Stenosarchaea group</taxon>
        <taxon>Methanomicrobia</taxon>
        <taxon>Methanosarcinales</taxon>
        <taxon>Methanosarcinaceae</taxon>
        <taxon>Methanosarcina</taxon>
    </lineage>
</organism>
<gene>
    <name evidence="3" type="ORF">ASJ81_18820</name>
</gene>
<name>A0A2A2HUD3_9EURY</name>
<keyword evidence="4" id="KW-1185">Reference proteome</keyword>
<evidence type="ECO:0000313" key="3">
    <source>
        <dbReference type="EMBL" id="PAV13077.1"/>
    </source>
</evidence>
<comment type="caution">
    <text evidence="3">The sequence shown here is derived from an EMBL/GenBank/DDBJ whole genome shotgun (WGS) entry which is preliminary data.</text>
</comment>
<reference evidence="3 4" key="1">
    <citation type="journal article" date="2017" name="BMC Genomics">
        <title>Genomic analysis of methanogenic archaea reveals a shift towards energy conservation.</title>
        <authorList>
            <person name="Gilmore S.P."/>
            <person name="Henske J.K."/>
            <person name="Sexton J.A."/>
            <person name="Solomon K.V."/>
            <person name="Seppala S."/>
            <person name="Yoo J.I."/>
            <person name="Huyett L.M."/>
            <person name="Pressman A."/>
            <person name="Cogan J.Z."/>
            <person name="Kivenson V."/>
            <person name="Peng X."/>
            <person name="Tan Y."/>
            <person name="Valentine D.L."/>
            <person name="O'Malley M.A."/>
        </authorList>
    </citation>
    <scope>NUCLEOTIDE SEQUENCE [LARGE SCALE GENOMIC DNA]</scope>
    <source>
        <strain evidence="3 4">MC-15</strain>
    </source>
</reference>
<evidence type="ECO:0000259" key="1">
    <source>
        <dbReference type="Pfam" id="PF13910"/>
    </source>
</evidence>
<dbReference type="AlphaFoldDB" id="A0A2A2HUD3"/>
<dbReference type="InterPro" id="IPR025209">
    <property type="entry name" value="DUF4209"/>
</dbReference>
<evidence type="ECO:0000313" key="4">
    <source>
        <dbReference type="Proteomes" id="UP000218164"/>
    </source>
</evidence>
<feature type="domain" description="DUF4209" evidence="1">
    <location>
        <begin position="493"/>
        <end position="584"/>
    </location>
</feature>
<dbReference type="EMBL" id="LMVP01000132">
    <property type="protein sequence ID" value="PAV13077.1"/>
    <property type="molecule type" value="Genomic_DNA"/>
</dbReference>
<proteinExistence type="predicted"/>
<evidence type="ECO:0000259" key="2">
    <source>
        <dbReference type="Pfam" id="PF24098"/>
    </source>
</evidence>
<dbReference type="Proteomes" id="UP000218164">
    <property type="component" value="Unassembled WGS sequence"/>
</dbReference>
<sequence>MFFMSTLFKFGSVKLNKTDFDEVNWQEVISKCKKKDCLCYCTCFNSRAEEEKSNANLKNLAIFSLLSIVTMPILWTKKEEPFSSGYLFDSIDDNYLGVLKELVPRILDAEMKARISDILWIRKKDPDYATIAVYSYIESSKILENPDDFMSSFIRLNRAVNLAASIGKRSKLFDDTIDYIETIVKRNNGEDKKFHSIYLMELLQEYKKGNFEYYASLSKKIALTAENDHYWWKAKFAWETKAKWHRLSREKDKEREALKYAAETYVKNAEDDIGIKSDYINASGRIEEAIQEYRRVGNEDKRVDELHLLLLEYQSKSTSQMTQIPLFNYSIPIAIINQAREFVMEKATQDAVFALASIVSSPKISKLRDDVEKVVNENPLSDIILGTLVNEAGKQIYKKKSMHSEKPDDKEKATEDEMFKHAKFYHLNFVVGIIEPARQQIIQEHKVQIEDLLPIVSSNLFVPAGRELIYAYGLHAGLIGDFLTSTHLLIPQLENSIRYVLNSNGIITSSLDISGIQNEHGLNNTLIKEKLTEFIPEDIVFDLRGLLIERCGSNLRHRMAHGLIDFQEYESSLEVKYLWWLTLNLCYIWKVFSEPHNER</sequence>
<feature type="domain" description="DUF7380" evidence="2">
    <location>
        <begin position="14"/>
        <end position="173"/>
    </location>
</feature>
<dbReference type="Pfam" id="PF13910">
    <property type="entry name" value="DUF4209"/>
    <property type="match status" value="1"/>
</dbReference>
<accession>A0A2A2HUD3</accession>